<evidence type="ECO:0000259" key="2">
    <source>
        <dbReference type="Pfam" id="PF25598"/>
    </source>
</evidence>
<dbReference type="Gene3D" id="1.25.10.10">
    <property type="entry name" value="Leucine-rich Repeat Variant"/>
    <property type="match status" value="1"/>
</dbReference>
<dbReference type="EMBL" id="CM035432">
    <property type="protein sequence ID" value="KAH7295642.1"/>
    <property type="molecule type" value="Genomic_DNA"/>
</dbReference>
<accession>A0A8T2RGM5</accession>
<dbReference type="Pfam" id="PF25598">
    <property type="entry name" value="ARM_PUB"/>
    <property type="match status" value="1"/>
</dbReference>
<dbReference type="PANTHER" id="PTHR22849">
    <property type="entry name" value="WDSAM1 PROTEIN"/>
    <property type="match status" value="1"/>
</dbReference>
<dbReference type="GO" id="GO:0061630">
    <property type="term" value="F:ubiquitin protein ligase activity"/>
    <property type="evidence" value="ECO:0007669"/>
    <property type="project" value="InterPro"/>
</dbReference>
<evidence type="ECO:0000313" key="3">
    <source>
        <dbReference type="EMBL" id="KAH7295642.1"/>
    </source>
</evidence>
<name>A0A8T2RGM5_CERRI</name>
<dbReference type="InterPro" id="IPR045185">
    <property type="entry name" value="PUB22/23/24-like"/>
</dbReference>
<dbReference type="InterPro" id="IPR058678">
    <property type="entry name" value="ARM_PUB"/>
</dbReference>
<sequence length="292" mass="31569">MHMDSPLSSSSAFKRTSSHRGAYKKWQAALAQLRPPRLPLNPSNTFKSSGWCLSRPSATLSPSFNSAPRTGANLVMDDDAEVTFPQNETSPSHSSDARDGNNVLELLRALAISTFNSQDQPKSDERECLLKALYALCISSPGVVDLCISEGVIETVLRMLNSHPHSQSSASDDMATWMMENEKAIALLQVLTSSSRDSLTATLNQSSLLITTLGKILLRVSETCTDLVITILTMLCRHPSAAALAFCQAVSGTAIPSKLVIVLQVSSNDTTKQKAGTLLRVLGQRNKKLEQP</sequence>
<gene>
    <name evidence="3" type="ORF">KP509_27G058700</name>
</gene>
<evidence type="ECO:0000256" key="1">
    <source>
        <dbReference type="ARBA" id="ARBA00022786"/>
    </source>
</evidence>
<keyword evidence="1" id="KW-0833">Ubl conjugation pathway</keyword>
<reference evidence="3 4" key="1">
    <citation type="submission" date="2021-08" db="EMBL/GenBank/DDBJ databases">
        <title>WGS assembly of Ceratopteris richardii.</title>
        <authorList>
            <person name="Marchant D.B."/>
            <person name="Chen G."/>
            <person name="Jenkins J."/>
            <person name="Shu S."/>
            <person name="Leebens-Mack J."/>
            <person name="Grimwood J."/>
            <person name="Schmutz J."/>
            <person name="Soltis P."/>
            <person name="Soltis D."/>
            <person name="Chen Z.-H."/>
        </authorList>
    </citation>
    <scope>NUCLEOTIDE SEQUENCE [LARGE SCALE GENOMIC DNA]</scope>
    <source>
        <strain evidence="3">Whitten #5841</strain>
        <tissue evidence="3">Leaf</tissue>
    </source>
</reference>
<dbReference type="InterPro" id="IPR016024">
    <property type="entry name" value="ARM-type_fold"/>
</dbReference>
<comment type="caution">
    <text evidence="3">The sequence shown here is derived from an EMBL/GenBank/DDBJ whole genome shotgun (WGS) entry which is preliminary data.</text>
</comment>
<proteinExistence type="predicted"/>
<dbReference type="Proteomes" id="UP000825935">
    <property type="component" value="Chromosome 27"/>
</dbReference>
<evidence type="ECO:0000313" key="4">
    <source>
        <dbReference type="Proteomes" id="UP000825935"/>
    </source>
</evidence>
<dbReference type="SUPFAM" id="SSF48371">
    <property type="entry name" value="ARM repeat"/>
    <property type="match status" value="1"/>
</dbReference>
<keyword evidence="4" id="KW-1185">Reference proteome</keyword>
<protein>
    <recommendedName>
        <fullName evidence="2">U-box domain-containing protein</fullName>
    </recommendedName>
</protein>
<feature type="domain" description="U-box" evidence="2">
    <location>
        <begin position="127"/>
        <end position="285"/>
    </location>
</feature>
<dbReference type="InterPro" id="IPR011989">
    <property type="entry name" value="ARM-like"/>
</dbReference>
<dbReference type="OrthoDB" id="1938762at2759"/>
<dbReference type="PANTHER" id="PTHR22849:SF163">
    <property type="entry name" value="U-BOX DOMAIN-CONTAINING PROTEIN"/>
    <property type="match status" value="1"/>
</dbReference>
<organism evidence="3 4">
    <name type="scientific">Ceratopteris richardii</name>
    <name type="common">Triangle waterfern</name>
    <dbReference type="NCBI Taxonomy" id="49495"/>
    <lineage>
        <taxon>Eukaryota</taxon>
        <taxon>Viridiplantae</taxon>
        <taxon>Streptophyta</taxon>
        <taxon>Embryophyta</taxon>
        <taxon>Tracheophyta</taxon>
        <taxon>Polypodiopsida</taxon>
        <taxon>Polypodiidae</taxon>
        <taxon>Polypodiales</taxon>
        <taxon>Pteridineae</taxon>
        <taxon>Pteridaceae</taxon>
        <taxon>Parkerioideae</taxon>
        <taxon>Ceratopteris</taxon>
    </lineage>
</organism>
<dbReference type="AlphaFoldDB" id="A0A8T2RGM5"/>